<dbReference type="PANTHER" id="PTHR36453:SF1">
    <property type="entry name" value="RIGHT HANDED BETA HELIX DOMAIN-CONTAINING PROTEIN"/>
    <property type="match status" value="1"/>
</dbReference>
<dbReference type="VEuPathDB" id="CryptoDB:Vbra_3917"/>
<dbReference type="InterPro" id="IPR012334">
    <property type="entry name" value="Pectin_lyas_fold"/>
</dbReference>
<organism evidence="1 2">
    <name type="scientific">Vitrella brassicaformis (strain CCMP3155)</name>
    <dbReference type="NCBI Taxonomy" id="1169540"/>
    <lineage>
        <taxon>Eukaryota</taxon>
        <taxon>Sar</taxon>
        <taxon>Alveolata</taxon>
        <taxon>Colpodellida</taxon>
        <taxon>Vitrellaceae</taxon>
        <taxon>Vitrella</taxon>
    </lineage>
</organism>
<keyword evidence="2" id="KW-1185">Reference proteome</keyword>
<evidence type="ECO:0000313" key="1">
    <source>
        <dbReference type="EMBL" id="CEL96924.1"/>
    </source>
</evidence>
<name>A0A0G4EK46_VITBC</name>
<accession>A0A0G4EK46</accession>
<evidence type="ECO:0000313" key="2">
    <source>
        <dbReference type="Proteomes" id="UP000041254"/>
    </source>
</evidence>
<dbReference type="OrthoDB" id="5946820at2759"/>
<dbReference type="InParanoid" id="A0A0G4EK46"/>
<dbReference type="PANTHER" id="PTHR36453">
    <property type="entry name" value="SECRETED PROTEIN-RELATED"/>
    <property type="match status" value="1"/>
</dbReference>
<reference evidence="1 2" key="1">
    <citation type="submission" date="2014-11" db="EMBL/GenBank/DDBJ databases">
        <authorList>
            <person name="Zhu J."/>
            <person name="Qi W."/>
            <person name="Song R."/>
        </authorList>
    </citation>
    <scope>NUCLEOTIDE SEQUENCE [LARGE SCALE GENOMIC DNA]</scope>
</reference>
<dbReference type="Gene3D" id="2.160.20.10">
    <property type="entry name" value="Single-stranded right-handed beta-helix, Pectin lyase-like"/>
    <property type="match status" value="1"/>
</dbReference>
<sequence length="659" mass="72658">MPSSTRAALSATMDLSQLNLPNVPSEDRFSGTDGVSKNGFELVNMKGESNGRVASLVVYRHDSTLKGMLTYTSESGEVRSSENAFSLQDDGSTHEYVIGYTLTKGTGGEGGVFVCEDGNLLFEKTLQELMLTDTDVTNVRVGYVTWGANVQGQLSLDRISMYVPSLPDVYVNAQTGADTNEGTQDSPLASIVRAAEIARQGTTVHIAKRVYRGALKLKGNGEPGKPIRFVGEETRDTAIVGSIRADALEWTSDQASIFKADVTKLKDGGNYVGTWSLSRAPRWLCETKTAGVCSKKYHVARSPNFRLPDPPDEYKYLQHWYVADGGSRVPSCDPSAEEGPDRFCDENTWSFNTMTDVDTFPESGDPQPKGNLKTLPDLVGAIIIASSGRNGFWNMQAEVKTHDKEAGKITINTQEANFYCRDPTFPGFRAFAHYYVANKMAFLDSPGEYYSDESTGLLYVWKPDDVEWSDIEIVGDASDQKIALDLTDKSFVELSGLTFSFFEEMLKETYPTSRSSEHINVNNCPFHSAVNGVWLGNKNERGRDPVNGEASVRDLYFSGNRFHHSSFPYEYPLYKVGKPSHTPAAVTFHFATNITFVHNTIEVVGGYALQCRYGQHGETSDAFKYPEIHPSAHGDNLIAWNTFNRAAEMKSDAGTVAVR</sequence>
<proteinExistence type="predicted"/>
<dbReference type="AlphaFoldDB" id="A0A0G4EK46"/>
<gene>
    <name evidence="1" type="ORF">Vbra_3917</name>
</gene>
<dbReference type="InterPro" id="IPR011050">
    <property type="entry name" value="Pectin_lyase_fold/virulence"/>
</dbReference>
<dbReference type="PhylomeDB" id="A0A0G4EK46"/>
<dbReference type="SUPFAM" id="SSF51126">
    <property type="entry name" value="Pectin lyase-like"/>
    <property type="match status" value="1"/>
</dbReference>
<protein>
    <submittedName>
        <fullName evidence="1">Uncharacterized protein</fullName>
    </submittedName>
</protein>
<dbReference type="EMBL" id="CDMY01000249">
    <property type="protein sequence ID" value="CEL96924.1"/>
    <property type="molecule type" value="Genomic_DNA"/>
</dbReference>
<dbReference type="Proteomes" id="UP000041254">
    <property type="component" value="Unassembled WGS sequence"/>
</dbReference>